<dbReference type="AlphaFoldDB" id="A0A3N4LJP0"/>
<dbReference type="InParanoid" id="A0A3N4LJP0"/>
<dbReference type="EMBL" id="ML121566">
    <property type="protein sequence ID" value="RPB20871.1"/>
    <property type="molecule type" value="Genomic_DNA"/>
</dbReference>
<dbReference type="OrthoDB" id="3550957at2759"/>
<keyword evidence="1" id="KW-1133">Transmembrane helix</keyword>
<protein>
    <submittedName>
        <fullName evidence="2">Uncharacterized protein</fullName>
    </submittedName>
</protein>
<gene>
    <name evidence="2" type="ORF">L211DRAFT_753222</name>
</gene>
<evidence type="ECO:0000256" key="1">
    <source>
        <dbReference type="SAM" id="Phobius"/>
    </source>
</evidence>
<name>A0A3N4LJP0_9PEZI</name>
<feature type="transmembrane region" description="Helical" evidence="1">
    <location>
        <begin position="52"/>
        <end position="73"/>
    </location>
</feature>
<keyword evidence="1" id="KW-0812">Transmembrane</keyword>
<feature type="non-terminal residue" evidence="2">
    <location>
        <position position="1"/>
    </location>
</feature>
<proteinExistence type="predicted"/>
<keyword evidence="1" id="KW-0472">Membrane</keyword>
<dbReference type="Proteomes" id="UP000267821">
    <property type="component" value="Unassembled WGS sequence"/>
</dbReference>
<organism evidence="2 3">
    <name type="scientific">Terfezia boudieri ATCC MYA-4762</name>
    <dbReference type="NCBI Taxonomy" id="1051890"/>
    <lineage>
        <taxon>Eukaryota</taxon>
        <taxon>Fungi</taxon>
        <taxon>Dikarya</taxon>
        <taxon>Ascomycota</taxon>
        <taxon>Pezizomycotina</taxon>
        <taxon>Pezizomycetes</taxon>
        <taxon>Pezizales</taxon>
        <taxon>Pezizaceae</taxon>
        <taxon>Terfezia</taxon>
    </lineage>
</organism>
<keyword evidence="3" id="KW-1185">Reference proteome</keyword>
<sequence length="105" mass="10676">KKIAAGCLAIAAVSSLGAMVLAGVISSSVSTIIDKITVDAIQVHIGRTNLCFGWTVFALVTVSMLGVCAIVVAEWGVNKVTAAVEAQAEKGVNAATGRRFGKSDV</sequence>
<feature type="non-terminal residue" evidence="2">
    <location>
        <position position="105"/>
    </location>
</feature>
<evidence type="ECO:0000313" key="3">
    <source>
        <dbReference type="Proteomes" id="UP000267821"/>
    </source>
</evidence>
<accession>A0A3N4LJP0</accession>
<reference evidence="2 3" key="1">
    <citation type="journal article" date="2018" name="Nat. Ecol. Evol.">
        <title>Pezizomycetes genomes reveal the molecular basis of ectomycorrhizal truffle lifestyle.</title>
        <authorList>
            <person name="Murat C."/>
            <person name="Payen T."/>
            <person name="Noel B."/>
            <person name="Kuo A."/>
            <person name="Morin E."/>
            <person name="Chen J."/>
            <person name="Kohler A."/>
            <person name="Krizsan K."/>
            <person name="Balestrini R."/>
            <person name="Da Silva C."/>
            <person name="Montanini B."/>
            <person name="Hainaut M."/>
            <person name="Levati E."/>
            <person name="Barry K.W."/>
            <person name="Belfiori B."/>
            <person name="Cichocki N."/>
            <person name="Clum A."/>
            <person name="Dockter R.B."/>
            <person name="Fauchery L."/>
            <person name="Guy J."/>
            <person name="Iotti M."/>
            <person name="Le Tacon F."/>
            <person name="Lindquist E.A."/>
            <person name="Lipzen A."/>
            <person name="Malagnac F."/>
            <person name="Mello A."/>
            <person name="Molinier V."/>
            <person name="Miyauchi S."/>
            <person name="Poulain J."/>
            <person name="Riccioni C."/>
            <person name="Rubini A."/>
            <person name="Sitrit Y."/>
            <person name="Splivallo R."/>
            <person name="Traeger S."/>
            <person name="Wang M."/>
            <person name="Zifcakova L."/>
            <person name="Wipf D."/>
            <person name="Zambonelli A."/>
            <person name="Paolocci F."/>
            <person name="Nowrousian M."/>
            <person name="Ottonello S."/>
            <person name="Baldrian P."/>
            <person name="Spatafora J.W."/>
            <person name="Henrissat B."/>
            <person name="Nagy L.G."/>
            <person name="Aury J.M."/>
            <person name="Wincker P."/>
            <person name="Grigoriev I.V."/>
            <person name="Bonfante P."/>
            <person name="Martin F.M."/>
        </authorList>
    </citation>
    <scope>NUCLEOTIDE SEQUENCE [LARGE SCALE GENOMIC DNA]</scope>
    <source>
        <strain evidence="2 3">ATCC MYA-4762</strain>
    </source>
</reference>
<evidence type="ECO:0000313" key="2">
    <source>
        <dbReference type="EMBL" id="RPB20871.1"/>
    </source>
</evidence>